<reference evidence="2 3" key="1">
    <citation type="journal article" date="2015" name="Int. J. Syst. Evol. Microbiol.">
        <title>Sporolactobacillus shoreae sp. nov. and Sporolactobacillus spathodeae sp. nov., two spore-forming lactic acid bacteria isolated from tree barks in Thailand.</title>
        <authorList>
            <person name="Thamacharoensuk T."/>
            <person name="Kitahara M."/>
            <person name="Ohkuma M."/>
            <person name="Thongchul N."/>
            <person name="Tanasupawat S."/>
        </authorList>
    </citation>
    <scope>NUCLEOTIDE SEQUENCE [LARGE SCALE GENOMIC DNA]</scope>
    <source>
        <strain evidence="2 3">BK92</strain>
    </source>
</reference>
<dbReference type="EMBL" id="SRJD01000009">
    <property type="protein sequence ID" value="TGA98150.1"/>
    <property type="molecule type" value="Genomic_DNA"/>
</dbReference>
<dbReference type="InterPro" id="IPR029491">
    <property type="entry name" value="Helicase_HTH"/>
</dbReference>
<gene>
    <name evidence="2" type="ORF">E4665_09370</name>
</gene>
<evidence type="ECO:0000259" key="1">
    <source>
        <dbReference type="Pfam" id="PF14493"/>
    </source>
</evidence>
<dbReference type="OrthoDB" id="2354672at2"/>
<dbReference type="AlphaFoldDB" id="A0A4Z0GP45"/>
<keyword evidence="3" id="KW-1185">Reference proteome</keyword>
<protein>
    <recommendedName>
        <fullName evidence="1">Helicase Helix-turn-helix domain-containing protein</fullName>
    </recommendedName>
</protein>
<feature type="domain" description="Helicase Helix-turn-helix" evidence="1">
    <location>
        <begin position="258"/>
        <end position="346"/>
    </location>
</feature>
<dbReference type="Proteomes" id="UP000298347">
    <property type="component" value="Unassembled WGS sequence"/>
</dbReference>
<sequence length="356" mass="40538">MHVSFRYYLMLKLISQINGERTLSGIIHILQGRQSVQAIQDCAFFHIQPLYHTFDMLERGHLLSLSDDCLGKGWISQLNGDHEKYALTPSGIDTLSQLADRHSFPQDLKYTENVRMETDFWLKLQLCVQTLSELIHGSHSFLPVSHRAGITEAVRRFIIGSRARRKDLACALYEELYSLLETMPVTEADILCLQLSGYGMPGLTVDQTGSAVKIDTYQSHVFSKAAIRRLLHTVSNIPSDFPTLARLMSKKRNDLSRSAEETYHLIKEGLTFEKLTEQRQLSHGTIEDHIIELTLKIPGFNISSFLPDSVNQMIIKSATRLHTKQLKPIKKELRDQASYFQIRLALAKEAVEREGN</sequence>
<name>A0A4Z0GP45_9BACL</name>
<dbReference type="Pfam" id="PF14493">
    <property type="entry name" value="HTH_40"/>
    <property type="match status" value="1"/>
</dbReference>
<accession>A0A4Z0GP45</accession>
<evidence type="ECO:0000313" key="3">
    <source>
        <dbReference type="Proteomes" id="UP000298347"/>
    </source>
</evidence>
<organism evidence="2 3">
    <name type="scientific">Sporolactobacillus shoreae</name>
    <dbReference type="NCBI Taxonomy" id="1465501"/>
    <lineage>
        <taxon>Bacteria</taxon>
        <taxon>Bacillati</taxon>
        <taxon>Bacillota</taxon>
        <taxon>Bacilli</taxon>
        <taxon>Bacillales</taxon>
        <taxon>Sporolactobacillaceae</taxon>
        <taxon>Sporolactobacillus</taxon>
    </lineage>
</organism>
<evidence type="ECO:0000313" key="2">
    <source>
        <dbReference type="EMBL" id="TGA98150.1"/>
    </source>
</evidence>
<comment type="caution">
    <text evidence="2">The sequence shown here is derived from an EMBL/GenBank/DDBJ whole genome shotgun (WGS) entry which is preliminary data.</text>
</comment>
<proteinExistence type="predicted"/>